<reference evidence="8" key="1">
    <citation type="journal article" date="2022" name="Int. J. Syst. Evol. Microbiol.">
        <title>Anaeromyxobacter oryzae sp. nov., Anaeromyxobacter diazotrophicus sp. nov. and Anaeromyxobacter paludicola sp. nov., isolated from paddy soils.</title>
        <authorList>
            <person name="Itoh H."/>
            <person name="Xu Z."/>
            <person name="Mise K."/>
            <person name="Masuda Y."/>
            <person name="Ushijima N."/>
            <person name="Hayakawa C."/>
            <person name="Shiratori Y."/>
            <person name="Senoo K."/>
        </authorList>
    </citation>
    <scope>NUCLEOTIDE SEQUENCE [LARGE SCALE GENOMIC DNA]</scope>
    <source>
        <strain evidence="8">Red232</strain>
    </source>
</reference>
<dbReference type="EMBL" id="AP025591">
    <property type="protein sequence ID" value="BDG02114.1"/>
    <property type="molecule type" value="Genomic_DNA"/>
</dbReference>
<keyword evidence="8" id="KW-1185">Reference proteome</keyword>
<sequence length="156" mass="16865">MMISTRLTLGLALALAACKATPPSRFERAVAAQVKRHVTVGGKSDRNPFPATEQNVSRGRKAFSAYCMACHGLDGQNTGVPFAEAMSPPVPRLTAPEVQLYTDGQLHWIIENGLFPSGMPAARGILDDEQMWRIVLFIRHLPPAGSLGEQATRGAR</sequence>
<dbReference type="Pfam" id="PF13442">
    <property type="entry name" value="Cytochrome_CBB3"/>
    <property type="match status" value="1"/>
</dbReference>
<keyword evidence="3 4" id="KW-0408">Iron</keyword>
<feature type="chain" id="PRO_5046058516" description="Cytochrome c domain-containing protein" evidence="5">
    <location>
        <begin position="20"/>
        <end position="156"/>
    </location>
</feature>
<dbReference type="InterPro" id="IPR009056">
    <property type="entry name" value="Cyt_c-like_dom"/>
</dbReference>
<evidence type="ECO:0000313" key="8">
    <source>
        <dbReference type="Proteomes" id="UP001162891"/>
    </source>
</evidence>
<proteinExistence type="predicted"/>
<evidence type="ECO:0000256" key="3">
    <source>
        <dbReference type="ARBA" id="ARBA00023004"/>
    </source>
</evidence>
<accession>A0ABM7WRL4</accession>
<dbReference type="Proteomes" id="UP001162891">
    <property type="component" value="Chromosome"/>
</dbReference>
<evidence type="ECO:0000256" key="2">
    <source>
        <dbReference type="ARBA" id="ARBA00022723"/>
    </source>
</evidence>
<evidence type="ECO:0000256" key="1">
    <source>
        <dbReference type="ARBA" id="ARBA00022617"/>
    </source>
</evidence>
<name>A0ABM7WRL4_9BACT</name>
<gene>
    <name evidence="7" type="ORF">AMOR_11100</name>
</gene>
<evidence type="ECO:0000259" key="6">
    <source>
        <dbReference type="PROSITE" id="PS51007"/>
    </source>
</evidence>
<protein>
    <recommendedName>
        <fullName evidence="6">Cytochrome c domain-containing protein</fullName>
    </recommendedName>
</protein>
<dbReference type="PROSITE" id="PS51007">
    <property type="entry name" value="CYTC"/>
    <property type="match status" value="1"/>
</dbReference>
<dbReference type="Gene3D" id="1.10.760.10">
    <property type="entry name" value="Cytochrome c-like domain"/>
    <property type="match status" value="1"/>
</dbReference>
<dbReference type="RefSeq" id="WP_248359386.1">
    <property type="nucleotide sequence ID" value="NZ_AP025591.1"/>
</dbReference>
<keyword evidence="1 4" id="KW-0349">Heme</keyword>
<dbReference type="InterPro" id="IPR036909">
    <property type="entry name" value="Cyt_c-like_dom_sf"/>
</dbReference>
<dbReference type="SUPFAM" id="SSF46626">
    <property type="entry name" value="Cytochrome c"/>
    <property type="match status" value="1"/>
</dbReference>
<organism evidence="7 8">
    <name type="scientific">Anaeromyxobacter oryzae</name>
    <dbReference type="NCBI Taxonomy" id="2918170"/>
    <lineage>
        <taxon>Bacteria</taxon>
        <taxon>Pseudomonadati</taxon>
        <taxon>Myxococcota</taxon>
        <taxon>Myxococcia</taxon>
        <taxon>Myxococcales</taxon>
        <taxon>Cystobacterineae</taxon>
        <taxon>Anaeromyxobacteraceae</taxon>
        <taxon>Anaeromyxobacter</taxon>
    </lineage>
</organism>
<keyword evidence="2 4" id="KW-0479">Metal-binding</keyword>
<dbReference type="PROSITE" id="PS51257">
    <property type="entry name" value="PROKAR_LIPOPROTEIN"/>
    <property type="match status" value="1"/>
</dbReference>
<feature type="signal peptide" evidence="5">
    <location>
        <begin position="1"/>
        <end position="19"/>
    </location>
</feature>
<feature type="domain" description="Cytochrome c" evidence="6">
    <location>
        <begin position="54"/>
        <end position="142"/>
    </location>
</feature>
<evidence type="ECO:0000313" key="7">
    <source>
        <dbReference type="EMBL" id="BDG02114.1"/>
    </source>
</evidence>
<evidence type="ECO:0000256" key="5">
    <source>
        <dbReference type="SAM" id="SignalP"/>
    </source>
</evidence>
<evidence type="ECO:0000256" key="4">
    <source>
        <dbReference type="PROSITE-ProRule" id="PRU00433"/>
    </source>
</evidence>
<keyword evidence="5" id="KW-0732">Signal</keyword>